<protein>
    <submittedName>
        <fullName evidence="1">DUF1501 domain-containing protein</fullName>
    </submittedName>
</protein>
<dbReference type="PROSITE" id="PS51318">
    <property type="entry name" value="TAT"/>
    <property type="match status" value="1"/>
</dbReference>
<dbReference type="RefSeq" id="WP_344413823.1">
    <property type="nucleotide sequence ID" value="NZ_BAAAQK010000004.1"/>
</dbReference>
<dbReference type="EMBL" id="BAAAQK010000004">
    <property type="protein sequence ID" value="GAA1837236.1"/>
    <property type="molecule type" value="Genomic_DNA"/>
</dbReference>
<accession>A0ABN2MVL8</accession>
<dbReference type="PANTHER" id="PTHR43737">
    <property type="entry name" value="BLL7424 PROTEIN"/>
    <property type="match status" value="1"/>
</dbReference>
<comment type="caution">
    <text evidence="1">The sequence shown here is derived from an EMBL/GenBank/DDBJ whole genome shotgun (WGS) entry which is preliminary data.</text>
</comment>
<dbReference type="InterPro" id="IPR010869">
    <property type="entry name" value="DUF1501"/>
</dbReference>
<reference evidence="1 2" key="1">
    <citation type="journal article" date="2019" name="Int. J. Syst. Evol. Microbiol.">
        <title>The Global Catalogue of Microorganisms (GCM) 10K type strain sequencing project: providing services to taxonomists for standard genome sequencing and annotation.</title>
        <authorList>
            <consortium name="The Broad Institute Genomics Platform"/>
            <consortium name="The Broad Institute Genome Sequencing Center for Infectious Disease"/>
            <person name="Wu L."/>
            <person name="Ma J."/>
        </authorList>
    </citation>
    <scope>NUCLEOTIDE SEQUENCE [LARGE SCALE GENOMIC DNA]</scope>
    <source>
        <strain evidence="1 2">JCM 16009</strain>
    </source>
</reference>
<dbReference type="InterPro" id="IPR006311">
    <property type="entry name" value="TAT_signal"/>
</dbReference>
<sequence length="401" mass="41023">MNSLTRRRFLLASGAAGVAAAGIGLGWSDLADRTRTDPLPAGTGVLVVVTLYGGNDGLNTVVPAGDPAYQAARPDLAYAEHEVLGLGDGLGLNPGMTGLKKLWDAGHVAIVRGVSYPRPDHSHFRSMDIWQTASPDHPTTSGWIGRWLDTHGRDPLLAVSLEPVLPPLLAGASTAGAALPLSGLTLPGGPLGTAFAAFGGSADEPGPQAVAARAVADLHRTVTTLGPTVDAKPGTGADSGTDKGALAAQLDVVARCVEQGAPCRVYSVSLGGFDTHADERGTQQRLLTEVDQAVSGFLDRMAGTDRGRAVTLLAYSEFGRRVAANANQGTDHGTAGPVFVAGAPVRGGFVGQQPGLTDLDAGDLKPDTDFRDVYATLLTGVLGADPEPVLGPGRATLPLFT</sequence>
<organism evidence="1 2">
    <name type="scientific">Pseudonocardia ailaonensis</name>
    <dbReference type="NCBI Taxonomy" id="367279"/>
    <lineage>
        <taxon>Bacteria</taxon>
        <taxon>Bacillati</taxon>
        <taxon>Actinomycetota</taxon>
        <taxon>Actinomycetes</taxon>
        <taxon>Pseudonocardiales</taxon>
        <taxon>Pseudonocardiaceae</taxon>
        <taxon>Pseudonocardia</taxon>
    </lineage>
</organism>
<proteinExistence type="predicted"/>
<dbReference type="PANTHER" id="PTHR43737:SF1">
    <property type="entry name" value="DUF1501 DOMAIN-CONTAINING PROTEIN"/>
    <property type="match status" value="1"/>
</dbReference>
<evidence type="ECO:0000313" key="2">
    <source>
        <dbReference type="Proteomes" id="UP001500449"/>
    </source>
</evidence>
<name>A0ABN2MVL8_9PSEU</name>
<dbReference type="InterPro" id="IPR019546">
    <property type="entry name" value="TAT_signal_bac_arc"/>
</dbReference>
<dbReference type="Pfam" id="PF07394">
    <property type="entry name" value="DUF1501"/>
    <property type="match status" value="1"/>
</dbReference>
<dbReference type="Proteomes" id="UP001500449">
    <property type="component" value="Unassembled WGS sequence"/>
</dbReference>
<dbReference type="NCBIfam" id="TIGR01409">
    <property type="entry name" value="TAT_signal_seq"/>
    <property type="match status" value="1"/>
</dbReference>
<gene>
    <name evidence="1" type="ORF">GCM10009836_14830</name>
</gene>
<keyword evidence="2" id="KW-1185">Reference proteome</keyword>
<evidence type="ECO:0000313" key="1">
    <source>
        <dbReference type="EMBL" id="GAA1837236.1"/>
    </source>
</evidence>